<dbReference type="OrthoDB" id="448427at2759"/>
<dbReference type="InterPro" id="IPR018108">
    <property type="entry name" value="MCP_transmembrane"/>
</dbReference>
<feature type="repeat" description="Solcar" evidence="8">
    <location>
        <begin position="188"/>
        <end position="273"/>
    </location>
</feature>
<keyword evidence="7 8" id="KW-0472">Membrane</keyword>
<comment type="caution">
    <text evidence="11">The sequence shown here is derived from an EMBL/GenBank/DDBJ whole genome shotgun (WGS) entry which is preliminary data.</text>
</comment>
<proteinExistence type="inferred from homology"/>
<dbReference type="PANTHER" id="PTHR45618">
    <property type="entry name" value="MITOCHONDRIAL DICARBOXYLATE CARRIER-RELATED"/>
    <property type="match status" value="1"/>
</dbReference>
<evidence type="ECO:0000256" key="7">
    <source>
        <dbReference type="ARBA" id="ARBA00023136"/>
    </source>
</evidence>
<name>A0A813WAS9_9BILA</name>
<feature type="repeat" description="Solcar" evidence="8">
    <location>
        <begin position="5"/>
        <end position="89"/>
    </location>
</feature>
<keyword evidence="4 8" id="KW-0812">Transmembrane</keyword>
<evidence type="ECO:0000256" key="3">
    <source>
        <dbReference type="ARBA" id="ARBA00022448"/>
    </source>
</evidence>
<keyword evidence="6 10" id="KW-1133">Transmembrane helix</keyword>
<evidence type="ECO:0000256" key="1">
    <source>
        <dbReference type="ARBA" id="ARBA00004141"/>
    </source>
</evidence>
<accession>A0A813WAS9</accession>
<dbReference type="InterPro" id="IPR023395">
    <property type="entry name" value="MCP_dom_sf"/>
</dbReference>
<dbReference type="PROSITE" id="PS50920">
    <property type="entry name" value="SOLCAR"/>
    <property type="match status" value="3"/>
</dbReference>
<comment type="subcellular location">
    <subcellularLocation>
        <location evidence="1">Membrane</location>
        <topology evidence="1">Multi-pass membrane protein</topology>
    </subcellularLocation>
</comment>
<dbReference type="SUPFAM" id="SSF103506">
    <property type="entry name" value="Mitochondrial carrier"/>
    <property type="match status" value="1"/>
</dbReference>
<dbReference type="Pfam" id="PF00153">
    <property type="entry name" value="Mito_carr"/>
    <property type="match status" value="3"/>
</dbReference>
<sequence length="332" mass="37169">MSEKKKKAEPGYLGGLASMGATCLTHPLDTIKVQLQTQKKVKHGFFGMAMKIIKTTGFFSLYNGMSAALLRQATYSTTRFAFYEWAKEILVEIETKKGLGGGIGSIVGSPADLINVRMQNDSKLPLEKRRNYKNCFEALYRITKTEGFTTLYTGFHMSAVRGVLVTVGQLAFYDEIKTRLIKTTYFNDTISTHFLASMCAGFIATLITMPADVIKTLLMNAKPGELNGILHTSREVLKHDKLGLFKGFWPPLLVLQRTDEEKDLGVYITSGLKWRKHCTIAASKANKALGQIRNSFCYLERNTFKLLYNALVRSHLEYAVSVWCPTLKGDLS</sequence>
<evidence type="ECO:0000256" key="8">
    <source>
        <dbReference type="PROSITE-ProRule" id="PRU00282"/>
    </source>
</evidence>
<dbReference type="InterPro" id="IPR050391">
    <property type="entry name" value="Mito_Metabolite_Transporter"/>
</dbReference>
<organism evidence="11 12">
    <name type="scientific">Brachionus calyciflorus</name>
    <dbReference type="NCBI Taxonomy" id="104777"/>
    <lineage>
        <taxon>Eukaryota</taxon>
        <taxon>Metazoa</taxon>
        <taxon>Spiralia</taxon>
        <taxon>Gnathifera</taxon>
        <taxon>Rotifera</taxon>
        <taxon>Eurotatoria</taxon>
        <taxon>Monogononta</taxon>
        <taxon>Pseudotrocha</taxon>
        <taxon>Ploima</taxon>
        <taxon>Brachionidae</taxon>
        <taxon>Brachionus</taxon>
    </lineage>
</organism>
<comment type="similarity">
    <text evidence="2 9">Belongs to the mitochondrial carrier (TC 2.A.29) family.</text>
</comment>
<protein>
    <submittedName>
        <fullName evidence="11">Uncharacterized protein</fullName>
    </submittedName>
</protein>
<dbReference type="AlphaFoldDB" id="A0A813WAS9"/>
<dbReference type="GO" id="GO:0016020">
    <property type="term" value="C:membrane"/>
    <property type="evidence" value="ECO:0007669"/>
    <property type="project" value="UniProtKB-SubCell"/>
</dbReference>
<keyword evidence="5" id="KW-0677">Repeat</keyword>
<dbReference type="Gene3D" id="1.50.40.10">
    <property type="entry name" value="Mitochondrial carrier domain"/>
    <property type="match status" value="1"/>
</dbReference>
<feature type="transmembrane region" description="Helical" evidence="10">
    <location>
        <begin position="193"/>
        <end position="214"/>
    </location>
</feature>
<dbReference type="EMBL" id="CAJNOC010001244">
    <property type="protein sequence ID" value="CAF0848113.1"/>
    <property type="molecule type" value="Genomic_DNA"/>
</dbReference>
<evidence type="ECO:0000256" key="10">
    <source>
        <dbReference type="SAM" id="Phobius"/>
    </source>
</evidence>
<feature type="repeat" description="Solcar" evidence="8">
    <location>
        <begin position="92"/>
        <end position="179"/>
    </location>
</feature>
<keyword evidence="3 9" id="KW-0813">Transport</keyword>
<dbReference type="Proteomes" id="UP000663879">
    <property type="component" value="Unassembled WGS sequence"/>
</dbReference>
<gene>
    <name evidence="11" type="ORF">OXX778_LOCUS8805</name>
</gene>
<evidence type="ECO:0000256" key="2">
    <source>
        <dbReference type="ARBA" id="ARBA00006375"/>
    </source>
</evidence>
<evidence type="ECO:0000256" key="6">
    <source>
        <dbReference type="ARBA" id="ARBA00022989"/>
    </source>
</evidence>
<reference evidence="11" key="1">
    <citation type="submission" date="2021-02" db="EMBL/GenBank/DDBJ databases">
        <authorList>
            <person name="Nowell W R."/>
        </authorList>
    </citation>
    <scope>NUCLEOTIDE SEQUENCE</scope>
    <source>
        <strain evidence="11">Ploen Becks lab</strain>
    </source>
</reference>
<evidence type="ECO:0000313" key="11">
    <source>
        <dbReference type="EMBL" id="CAF0848113.1"/>
    </source>
</evidence>
<evidence type="ECO:0000256" key="5">
    <source>
        <dbReference type="ARBA" id="ARBA00022737"/>
    </source>
</evidence>
<keyword evidence="12" id="KW-1185">Reference proteome</keyword>
<evidence type="ECO:0000256" key="4">
    <source>
        <dbReference type="ARBA" id="ARBA00022692"/>
    </source>
</evidence>
<evidence type="ECO:0000256" key="9">
    <source>
        <dbReference type="RuleBase" id="RU000488"/>
    </source>
</evidence>
<evidence type="ECO:0000313" key="12">
    <source>
        <dbReference type="Proteomes" id="UP000663879"/>
    </source>
</evidence>